<dbReference type="Proteomes" id="UP000011566">
    <property type="component" value="Unassembled WGS sequence"/>
</dbReference>
<keyword evidence="3 4" id="KW-0067">ATP-binding</keyword>
<dbReference type="PANTHER" id="PTHR43585">
    <property type="entry name" value="FUMIPYRROLE BIOSYNTHESIS PROTEIN C"/>
    <property type="match status" value="1"/>
</dbReference>
<keyword evidence="7" id="KW-1185">Reference proteome</keyword>
<gene>
    <name evidence="6" type="ORF">C447_08995</name>
</gene>
<evidence type="ECO:0000259" key="5">
    <source>
        <dbReference type="PROSITE" id="PS50975"/>
    </source>
</evidence>
<dbReference type="SUPFAM" id="SSF56059">
    <property type="entry name" value="Glutathione synthetase ATP-binding domain-like"/>
    <property type="match status" value="1"/>
</dbReference>
<keyword evidence="1" id="KW-0436">Ligase</keyword>
<dbReference type="Pfam" id="PF02655">
    <property type="entry name" value="ATP-grasp_3"/>
    <property type="match status" value="1"/>
</dbReference>
<accession>M0LYJ9</accession>
<protein>
    <recommendedName>
        <fullName evidence="5">ATP-grasp domain-containing protein</fullName>
    </recommendedName>
</protein>
<reference evidence="6 7" key="1">
    <citation type="journal article" date="2014" name="PLoS Genet.">
        <title>Phylogenetically driven sequencing of extremely halophilic archaea reveals strategies for static and dynamic osmo-response.</title>
        <authorList>
            <person name="Becker E.A."/>
            <person name="Seitzer P.M."/>
            <person name="Tritt A."/>
            <person name="Larsen D."/>
            <person name="Krusor M."/>
            <person name="Yao A.I."/>
            <person name="Wu D."/>
            <person name="Madern D."/>
            <person name="Eisen J.A."/>
            <person name="Darling A.E."/>
            <person name="Facciotti M.T."/>
        </authorList>
    </citation>
    <scope>NUCLEOTIDE SEQUENCE [LARGE SCALE GENOMIC DNA]</scope>
    <source>
        <strain evidence="6 7">100A6</strain>
    </source>
</reference>
<name>M0LYJ9_9EURY</name>
<dbReference type="eggNOG" id="arCOG06897">
    <property type="taxonomic scope" value="Archaea"/>
</dbReference>
<dbReference type="InterPro" id="IPR013815">
    <property type="entry name" value="ATP_grasp_subdomain_1"/>
</dbReference>
<keyword evidence="2 4" id="KW-0547">Nucleotide-binding</keyword>
<dbReference type="AlphaFoldDB" id="M0LYJ9"/>
<dbReference type="PANTHER" id="PTHR43585:SF2">
    <property type="entry name" value="ATP-GRASP ENZYME FSQD"/>
    <property type="match status" value="1"/>
</dbReference>
<dbReference type="GO" id="GO:0005524">
    <property type="term" value="F:ATP binding"/>
    <property type="evidence" value="ECO:0007669"/>
    <property type="project" value="UniProtKB-UniRule"/>
</dbReference>
<evidence type="ECO:0000256" key="4">
    <source>
        <dbReference type="PROSITE-ProRule" id="PRU00409"/>
    </source>
</evidence>
<evidence type="ECO:0000256" key="2">
    <source>
        <dbReference type="ARBA" id="ARBA00022741"/>
    </source>
</evidence>
<evidence type="ECO:0000256" key="1">
    <source>
        <dbReference type="ARBA" id="ARBA00022598"/>
    </source>
</evidence>
<dbReference type="Gene3D" id="3.30.1490.20">
    <property type="entry name" value="ATP-grasp fold, A domain"/>
    <property type="match status" value="1"/>
</dbReference>
<comment type="caution">
    <text evidence="6">The sequence shown here is derived from an EMBL/GenBank/DDBJ whole genome shotgun (WGS) entry which is preliminary data.</text>
</comment>
<dbReference type="OrthoDB" id="11959at2157"/>
<dbReference type="InterPro" id="IPR011761">
    <property type="entry name" value="ATP-grasp"/>
</dbReference>
<dbReference type="GO" id="GO:0046872">
    <property type="term" value="F:metal ion binding"/>
    <property type="evidence" value="ECO:0007669"/>
    <property type="project" value="InterPro"/>
</dbReference>
<dbReference type="GO" id="GO:0016874">
    <property type="term" value="F:ligase activity"/>
    <property type="evidence" value="ECO:0007669"/>
    <property type="project" value="UniProtKB-KW"/>
</dbReference>
<proteinExistence type="predicted"/>
<evidence type="ECO:0000313" key="7">
    <source>
        <dbReference type="Proteomes" id="UP000011566"/>
    </source>
</evidence>
<sequence length="378" mass="41894">MLNAERRQALAAIRSLGRQGIAVTAMAEQRFTAGGLSKYTERSIRYPNPRDHEAAFLDVLLDELQRREYDLLLAGNNQTVVPVVESRDRLEPYVTVPHPEYATLMRGLDKGRTMMAAREAGIPHPTTLTPDELDLDAVESALDYPVVVKPRTAAGRQGVSVCDSAAELERVYERTRRQHGPLLVQEFIPNGGECGVYVLYDGDSERRAHVVQRRLRTVPPEGGLSTYRETFESPELVSLADDFLSALDWTGVAHVEFRIDPRNGEPKLIEINPHFWHSLPHAIASGVDFPYLLYQLAVEGECETVEGYQVGVRSQWLIGELAHVLASENALEAGRGVVRAAATNRNYDIASASDPLAMGGSLLGEGYNFVKRRLPKPL</sequence>
<dbReference type="InterPro" id="IPR052032">
    <property type="entry name" value="ATP-dep_AA_Ligase"/>
</dbReference>
<dbReference type="EMBL" id="AOMB01000025">
    <property type="protein sequence ID" value="EMA38662.1"/>
    <property type="molecule type" value="Genomic_DNA"/>
</dbReference>
<dbReference type="PATRIC" id="fig|1132509.6.peg.2030"/>
<organism evidence="6 7">
    <name type="scientific">Halococcus hamelinensis 100A6</name>
    <dbReference type="NCBI Taxonomy" id="1132509"/>
    <lineage>
        <taxon>Archaea</taxon>
        <taxon>Methanobacteriati</taxon>
        <taxon>Methanobacteriota</taxon>
        <taxon>Stenosarchaea group</taxon>
        <taxon>Halobacteria</taxon>
        <taxon>Halobacteriales</taxon>
        <taxon>Halococcaceae</taxon>
        <taxon>Halococcus</taxon>
    </lineage>
</organism>
<evidence type="ECO:0000256" key="3">
    <source>
        <dbReference type="ARBA" id="ARBA00022840"/>
    </source>
</evidence>
<dbReference type="PROSITE" id="PS50975">
    <property type="entry name" value="ATP_GRASP"/>
    <property type="match status" value="1"/>
</dbReference>
<dbReference type="Gene3D" id="3.30.470.20">
    <property type="entry name" value="ATP-grasp fold, B domain"/>
    <property type="match status" value="1"/>
</dbReference>
<evidence type="ECO:0000313" key="6">
    <source>
        <dbReference type="EMBL" id="EMA38662.1"/>
    </source>
</evidence>
<dbReference type="InterPro" id="IPR003806">
    <property type="entry name" value="ATP-grasp_PylC-type"/>
</dbReference>
<feature type="domain" description="ATP-grasp" evidence="5">
    <location>
        <begin position="114"/>
        <end position="298"/>
    </location>
</feature>